<keyword evidence="2" id="KW-1185">Reference proteome</keyword>
<comment type="caution">
    <text evidence="1">The sequence shown here is derived from an EMBL/GenBank/DDBJ whole genome shotgun (WGS) entry which is preliminary data.</text>
</comment>
<dbReference type="RefSeq" id="WP_311600754.1">
    <property type="nucleotide sequence ID" value="NZ_JAVRFG010000020.1"/>
</dbReference>
<dbReference type="Proteomes" id="UP001180556">
    <property type="component" value="Unassembled WGS sequence"/>
</dbReference>
<reference evidence="2" key="1">
    <citation type="submission" date="2023-07" db="EMBL/GenBank/DDBJ databases">
        <title>30 novel species of actinomycetes from the DSMZ collection.</title>
        <authorList>
            <person name="Nouioui I."/>
        </authorList>
    </citation>
    <scope>NUCLEOTIDE SEQUENCE [LARGE SCALE GENOMIC DNA]</scope>
    <source>
        <strain evidence="2">DSM 40932</strain>
    </source>
</reference>
<gene>
    <name evidence="1" type="ORF">RM717_17335</name>
</gene>
<sequence>MNSRLPRAYWCHTDTDGPAPIPRLHPLPGDLVTTAPGIALTWIRESVRWLTPRLDRDTFHRAWAWLGDHRGVEAAVRTLRRGQPYAYELDTPAARWRWTAYPVSVLPFPLHHLPNEHPVRSYE</sequence>
<organism evidence="1 2">
    <name type="scientific">Streptomyces stephensoniae</name>
    <dbReference type="NCBI Taxonomy" id="3375367"/>
    <lineage>
        <taxon>Bacteria</taxon>
        <taxon>Bacillati</taxon>
        <taxon>Actinomycetota</taxon>
        <taxon>Actinomycetes</taxon>
        <taxon>Kitasatosporales</taxon>
        <taxon>Streptomycetaceae</taxon>
        <taxon>Streptomyces</taxon>
    </lineage>
</organism>
<evidence type="ECO:0000313" key="1">
    <source>
        <dbReference type="EMBL" id="MDT0492274.1"/>
    </source>
</evidence>
<dbReference type="EMBL" id="JAVRFG010000020">
    <property type="protein sequence ID" value="MDT0492274.1"/>
    <property type="molecule type" value="Genomic_DNA"/>
</dbReference>
<protein>
    <submittedName>
        <fullName evidence="1">Uncharacterized protein</fullName>
    </submittedName>
</protein>
<proteinExistence type="predicted"/>
<accession>A0ABU2W343</accession>
<name>A0ABU2W343_9ACTN</name>
<evidence type="ECO:0000313" key="2">
    <source>
        <dbReference type="Proteomes" id="UP001180556"/>
    </source>
</evidence>